<dbReference type="AlphaFoldDB" id="A0A1Q3EC15"/>
<organism evidence="2 3">
    <name type="scientific">Lentinula edodes</name>
    <name type="common">Shiitake mushroom</name>
    <name type="synonym">Lentinus edodes</name>
    <dbReference type="NCBI Taxonomy" id="5353"/>
    <lineage>
        <taxon>Eukaryota</taxon>
        <taxon>Fungi</taxon>
        <taxon>Dikarya</taxon>
        <taxon>Basidiomycota</taxon>
        <taxon>Agaricomycotina</taxon>
        <taxon>Agaricomycetes</taxon>
        <taxon>Agaricomycetidae</taxon>
        <taxon>Agaricales</taxon>
        <taxon>Marasmiineae</taxon>
        <taxon>Omphalotaceae</taxon>
        <taxon>Lentinula</taxon>
    </lineage>
</organism>
<dbReference type="InterPro" id="IPR000719">
    <property type="entry name" value="Prot_kinase_dom"/>
</dbReference>
<dbReference type="GO" id="GO:0004672">
    <property type="term" value="F:protein kinase activity"/>
    <property type="evidence" value="ECO:0007669"/>
    <property type="project" value="InterPro"/>
</dbReference>
<keyword evidence="2" id="KW-0418">Kinase</keyword>
<keyword evidence="2" id="KW-0808">Transferase</keyword>
<name>A0A1Q3EC15_LENED</name>
<dbReference type="InterPro" id="IPR008266">
    <property type="entry name" value="Tyr_kinase_AS"/>
</dbReference>
<accession>A0A1Q3EC15</accession>
<dbReference type="EMBL" id="BDGU01000208">
    <property type="protein sequence ID" value="GAW04765.1"/>
    <property type="molecule type" value="Genomic_DNA"/>
</dbReference>
<dbReference type="Proteomes" id="UP000188533">
    <property type="component" value="Unassembled WGS sequence"/>
</dbReference>
<dbReference type="GO" id="GO:0005524">
    <property type="term" value="F:ATP binding"/>
    <property type="evidence" value="ECO:0007669"/>
    <property type="project" value="InterPro"/>
</dbReference>
<dbReference type="STRING" id="5353.A0A1Q3EC15"/>
<comment type="caution">
    <text evidence="2">The sequence shown here is derived from an EMBL/GenBank/DDBJ whole genome shotgun (WGS) entry which is preliminary data.</text>
</comment>
<dbReference type="Gene3D" id="1.10.510.10">
    <property type="entry name" value="Transferase(Phosphotransferase) domain 1"/>
    <property type="match status" value="1"/>
</dbReference>
<reference evidence="2 3" key="2">
    <citation type="submission" date="2017-02" db="EMBL/GenBank/DDBJ databases">
        <title>A genome survey and senescence transcriptome analysis in Lentinula edodes.</title>
        <authorList>
            <person name="Sakamoto Y."/>
            <person name="Nakade K."/>
            <person name="Sato S."/>
            <person name="Yoshida Y."/>
            <person name="Miyazaki K."/>
            <person name="Natsume S."/>
            <person name="Konno N."/>
        </authorList>
    </citation>
    <scope>NUCLEOTIDE SEQUENCE [LARGE SCALE GENOMIC DNA]</scope>
    <source>
        <strain evidence="2 3">NBRC 111202</strain>
    </source>
</reference>
<protein>
    <submittedName>
        <fullName evidence="2">Kinase-like protein</fullName>
    </submittedName>
</protein>
<reference evidence="2 3" key="1">
    <citation type="submission" date="2016-08" db="EMBL/GenBank/DDBJ databases">
        <authorList>
            <consortium name="Lentinula edodes genome sequencing consortium"/>
            <person name="Sakamoto Y."/>
            <person name="Nakade K."/>
            <person name="Sato S."/>
            <person name="Yoshida Y."/>
            <person name="Miyazaki K."/>
            <person name="Natsume S."/>
            <person name="Konno N."/>
        </authorList>
    </citation>
    <scope>NUCLEOTIDE SEQUENCE [LARGE SCALE GENOMIC DNA]</scope>
    <source>
        <strain evidence="2 3">NBRC 111202</strain>
    </source>
</reference>
<evidence type="ECO:0000313" key="3">
    <source>
        <dbReference type="Proteomes" id="UP000188533"/>
    </source>
</evidence>
<dbReference type="SUPFAM" id="SSF56112">
    <property type="entry name" value="Protein kinase-like (PK-like)"/>
    <property type="match status" value="1"/>
</dbReference>
<proteinExistence type="predicted"/>
<dbReference type="PROSITE" id="PS00109">
    <property type="entry name" value="PROTEIN_KINASE_TYR"/>
    <property type="match status" value="1"/>
</dbReference>
<gene>
    <name evidence="2" type="ORF">LENED_006572</name>
</gene>
<sequence length="136" mass="15497">MVKGLSFLASLESLSSHVGVDATPESYVVRVVYISLRSAKPKRIYYKLRKSTAQRDQYSIRTNNLVRRRLRVDLAKKIARQAACALEHIHSAGFVHGDFTTSNLLFRLSHHAVEWSDDEVYLHLGDPVTDSKNVDW</sequence>
<evidence type="ECO:0000313" key="2">
    <source>
        <dbReference type="EMBL" id="GAW04765.1"/>
    </source>
</evidence>
<feature type="domain" description="Protein kinase" evidence="1">
    <location>
        <begin position="1"/>
        <end position="136"/>
    </location>
</feature>
<dbReference type="PROSITE" id="PS50011">
    <property type="entry name" value="PROTEIN_KINASE_DOM"/>
    <property type="match status" value="1"/>
</dbReference>
<dbReference type="InterPro" id="IPR011009">
    <property type="entry name" value="Kinase-like_dom_sf"/>
</dbReference>
<evidence type="ECO:0000259" key="1">
    <source>
        <dbReference type="PROSITE" id="PS50011"/>
    </source>
</evidence>
<keyword evidence="3" id="KW-1185">Reference proteome</keyword>